<keyword evidence="3" id="KW-1185">Reference proteome</keyword>
<evidence type="ECO:0000256" key="1">
    <source>
        <dbReference type="SAM" id="MobiDB-lite"/>
    </source>
</evidence>
<dbReference type="Proteomes" id="UP000198775">
    <property type="component" value="Unassembled WGS sequence"/>
</dbReference>
<dbReference type="OrthoDB" id="238071at2157"/>
<sequence length="514" mass="56945">MSSSNDTSTSSTTDTPNTSGGSGSADHDRIVTVQSLIKNEGVIPYRGLTTESDYPDDLTPVGDRFLDSGTDRPFKQAIQVLPKAGYGTLFAENEFASLAGDGEVEINVEAIRDVHGFPAEDLEDAVGKSLEQIAADASPPTRIRVDDHQDIIDRRRLALRALGFDVKFRWQIASTGYDAGDMQEFLNRKIAAAQKRGFDDAFGWISHFDWGGSARITTIYPSLKYNISQPDESDITLERGELTIANNPVEQAIEDADTDDADLDSDGEFSIYYGDRTAYDFRGTQTISAKPVIYIPSVDVTIPLPGPTFNRKHIGDVMSESHERKNDRVPLIEWHERIFSKLEDLSTQVNQNIIRARLVAIDFTDLPFEVDEFYQCLGIPASYAEDAADRATALAHPETEPTLWNLQLSLKLALLKNYSGSYGSNRFHELQELAGQILQYPAQQIQTAVEQWDLEHANDEDEDEQVLPNDQQTLAESLDDVLDIPGVNEADISAAGAQQIENRVQQRLGAADQN</sequence>
<dbReference type="EMBL" id="FOCX01000009">
    <property type="protein sequence ID" value="SEO19253.1"/>
    <property type="molecule type" value="Genomic_DNA"/>
</dbReference>
<dbReference type="RefSeq" id="WP_092660064.1">
    <property type="nucleotide sequence ID" value="NZ_FOCX01000009.1"/>
</dbReference>
<dbReference type="AlphaFoldDB" id="A0A1H8MPT0"/>
<evidence type="ECO:0000313" key="3">
    <source>
        <dbReference type="Proteomes" id="UP000198775"/>
    </source>
</evidence>
<accession>A0A1H8MPT0</accession>
<gene>
    <name evidence="2" type="ORF">SAMN05216388_100975</name>
</gene>
<organism evidence="2 3">
    <name type="scientific">Halorientalis persicus</name>
    <dbReference type="NCBI Taxonomy" id="1367881"/>
    <lineage>
        <taxon>Archaea</taxon>
        <taxon>Methanobacteriati</taxon>
        <taxon>Methanobacteriota</taxon>
        <taxon>Stenosarchaea group</taxon>
        <taxon>Halobacteria</taxon>
        <taxon>Halobacteriales</taxon>
        <taxon>Haloarculaceae</taxon>
        <taxon>Halorientalis</taxon>
    </lineage>
</organism>
<proteinExistence type="predicted"/>
<feature type="compositionally biased region" description="Low complexity" evidence="1">
    <location>
        <begin position="1"/>
        <end position="19"/>
    </location>
</feature>
<name>A0A1H8MPT0_9EURY</name>
<protein>
    <submittedName>
        <fullName evidence="2">Uncharacterized protein</fullName>
    </submittedName>
</protein>
<feature type="region of interest" description="Disordered" evidence="1">
    <location>
        <begin position="1"/>
        <end position="27"/>
    </location>
</feature>
<reference evidence="3" key="1">
    <citation type="submission" date="2016-10" db="EMBL/GenBank/DDBJ databases">
        <authorList>
            <person name="Varghese N."/>
            <person name="Submissions S."/>
        </authorList>
    </citation>
    <scope>NUCLEOTIDE SEQUENCE [LARGE SCALE GENOMIC DNA]</scope>
    <source>
        <strain evidence="3">IBRC-M 10043</strain>
    </source>
</reference>
<evidence type="ECO:0000313" key="2">
    <source>
        <dbReference type="EMBL" id="SEO19253.1"/>
    </source>
</evidence>